<dbReference type="Proteomes" id="UP000237144">
    <property type="component" value="Unassembled WGS sequence"/>
</dbReference>
<feature type="compositionally biased region" description="Basic and acidic residues" evidence="1">
    <location>
        <begin position="220"/>
        <end position="248"/>
    </location>
</feature>
<feature type="compositionally biased region" description="Low complexity" evidence="1">
    <location>
        <begin position="249"/>
        <end position="260"/>
    </location>
</feature>
<reference evidence="2 3" key="1">
    <citation type="journal article" date="2018" name="Front. Microbiol.">
        <title>Prospects for Fungal Bioremediation of Acidic Radioactive Waste Sites: Characterization and Genome Sequence of Rhodotorula taiwanensis MD1149.</title>
        <authorList>
            <person name="Tkavc R."/>
            <person name="Matrosova V.Y."/>
            <person name="Grichenko O.E."/>
            <person name="Gostincar C."/>
            <person name="Volpe R.P."/>
            <person name="Klimenkova P."/>
            <person name="Gaidamakova E.K."/>
            <person name="Zhou C.E."/>
            <person name="Stewart B.J."/>
            <person name="Lyman M.G."/>
            <person name="Malfatti S.A."/>
            <person name="Rubinfeld B."/>
            <person name="Courtot M."/>
            <person name="Singh J."/>
            <person name="Dalgard C.L."/>
            <person name="Hamilton T."/>
            <person name="Frey K.G."/>
            <person name="Gunde-Cimerman N."/>
            <person name="Dugan L."/>
            <person name="Daly M.J."/>
        </authorList>
    </citation>
    <scope>NUCLEOTIDE SEQUENCE [LARGE SCALE GENOMIC DNA]</scope>
    <source>
        <strain evidence="2 3">MD1149</strain>
    </source>
</reference>
<dbReference type="STRING" id="741276.A0A2S5BE40"/>
<sequence>MKRLPRALHSPLHRVPVLWSLYRPLLRSTNDYSRLQLPVEHAQALTSYIRLRFKQGRHLRGLDKVRKQLIEAEQLLCQFDAATESDLQADRIRKLAAHLFTRESLRPLRPAPPVADRTIRKPRVSPSIMHATHFYHPIPRLRPQPIEISMTIFNRRRTSQRRFDKLEQANEYIRLAQSEEAFEVDVARQVRGGKKPPPTAQKMGDEWRAWRRDARAREMREVARSKLRIPNDLRDKSREANRRREQLRAEAAAGRRQPAR</sequence>
<evidence type="ECO:0000256" key="1">
    <source>
        <dbReference type="SAM" id="MobiDB-lite"/>
    </source>
</evidence>
<keyword evidence="3" id="KW-1185">Reference proteome</keyword>
<organism evidence="2 3">
    <name type="scientific">Rhodotorula taiwanensis</name>
    <dbReference type="NCBI Taxonomy" id="741276"/>
    <lineage>
        <taxon>Eukaryota</taxon>
        <taxon>Fungi</taxon>
        <taxon>Dikarya</taxon>
        <taxon>Basidiomycota</taxon>
        <taxon>Pucciniomycotina</taxon>
        <taxon>Microbotryomycetes</taxon>
        <taxon>Sporidiobolales</taxon>
        <taxon>Sporidiobolaceae</taxon>
        <taxon>Rhodotorula</taxon>
    </lineage>
</organism>
<dbReference type="AlphaFoldDB" id="A0A2S5BE40"/>
<dbReference type="EMBL" id="PJQD01000020">
    <property type="protein sequence ID" value="POY75029.1"/>
    <property type="molecule type" value="Genomic_DNA"/>
</dbReference>
<gene>
    <name evidence="2" type="ORF">BMF94_2005</name>
</gene>
<proteinExistence type="predicted"/>
<evidence type="ECO:0000313" key="3">
    <source>
        <dbReference type="Proteomes" id="UP000237144"/>
    </source>
</evidence>
<protein>
    <submittedName>
        <fullName evidence="2">Uncharacterized protein</fullName>
    </submittedName>
</protein>
<name>A0A2S5BE40_9BASI</name>
<accession>A0A2S5BE40</accession>
<feature type="region of interest" description="Disordered" evidence="1">
    <location>
        <begin position="220"/>
        <end position="260"/>
    </location>
</feature>
<comment type="caution">
    <text evidence="2">The sequence shown here is derived from an EMBL/GenBank/DDBJ whole genome shotgun (WGS) entry which is preliminary data.</text>
</comment>
<dbReference type="OrthoDB" id="2537677at2759"/>
<evidence type="ECO:0000313" key="2">
    <source>
        <dbReference type="EMBL" id="POY75029.1"/>
    </source>
</evidence>